<evidence type="ECO:0000313" key="3">
    <source>
        <dbReference type="Proteomes" id="UP000002191"/>
    </source>
</evidence>
<reference evidence="2 3" key="2">
    <citation type="journal article" date="2014" name="Genome Announc.">
        <title>Complete Genome Sequence of the Subsurface, Mesophilic Sulfate-Reducing Bacterium Desulfovibrio aespoeensis Aspo-2.</title>
        <authorList>
            <person name="Pedersen K."/>
            <person name="Bengtsson A."/>
            <person name="Edlund J."/>
            <person name="Rabe L."/>
            <person name="Hazen T."/>
            <person name="Chakraborty R."/>
            <person name="Goodwin L."/>
            <person name="Shapiro N."/>
        </authorList>
    </citation>
    <scope>NUCLEOTIDE SEQUENCE [LARGE SCALE GENOMIC DNA]</scope>
    <source>
        <strain evidence="3">ATCC 700646 / DSM 10631 / Aspo-2</strain>
    </source>
</reference>
<feature type="coiled-coil region" evidence="1">
    <location>
        <begin position="37"/>
        <end position="71"/>
    </location>
</feature>
<dbReference type="KEGG" id="das:Daes_1307"/>
<gene>
    <name evidence="2" type="ordered locus">Daes_1307</name>
</gene>
<keyword evidence="3" id="KW-1185">Reference proteome</keyword>
<sequence precursor="true">MTIPLILSGLCLGIFLAVRAAMSGWRDRELGALETRNRAVRAKYEAVLARKRDLTRELEDKEHALASLRNNGEGIKAISTHDLDMDGSDETERVSRYLLSQGKVSLEQSQKAQDKMGTLQMDYLAVCLTLGFIDLSTAKAASKIAKQSEKPAAKR</sequence>
<accession>E6VUT0</accession>
<dbReference type="HOGENOM" id="CLU_1719380_0_0_7"/>
<evidence type="ECO:0000256" key="1">
    <source>
        <dbReference type="SAM" id="Coils"/>
    </source>
</evidence>
<evidence type="ECO:0000313" key="2">
    <source>
        <dbReference type="EMBL" id="ADU62321.1"/>
    </source>
</evidence>
<name>E6VUT0_PSEA9</name>
<organism evidence="2 3">
    <name type="scientific">Pseudodesulfovibrio aespoeensis (strain ATCC 700646 / DSM 10631 / Aspo-2)</name>
    <name type="common">Desulfovibrio aespoeensis</name>
    <dbReference type="NCBI Taxonomy" id="643562"/>
    <lineage>
        <taxon>Bacteria</taxon>
        <taxon>Pseudomonadati</taxon>
        <taxon>Thermodesulfobacteriota</taxon>
        <taxon>Desulfovibrionia</taxon>
        <taxon>Desulfovibrionales</taxon>
        <taxon>Desulfovibrionaceae</taxon>
    </lineage>
</organism>
<dbReference type="RefSeq" id="WP_013514252.1">
    <property type="nucleotide sequence ID" value="NC_014844.1"/>
</dbReference>
<dbReference type="EMBL" id="CP002431">
    <property type="protein sequence ID" value="ADU62321.1"/>
    <property type="molecule type" value="Genomic_DNA"/>
</dbReference>
<keyword evidence="1" id="KW-0175">Coiled coil</keyword>
<dbReference type="AlphaFoldDB" id="E6VUT0"/>
<dbReference type="eggNOG" id="ENOG5031865">
    <property type="taxonomic scope" value="Bacteria"/>
</dbReference>
<reference evidence="3" key="1">
    <citation type="submission" date="2010-12" db="EMBL/GenBank/DDBJ databases">
        <title>Complete sequence of Desulfovibrio aespoeensis Aspo-2.</title>
        <authorList>
            <consortium name="US DOE Joint Genome Institute"/>
            <person name="Lucas S."/>
            <person name="Copeland A."/>
            <person name="Lapidus A."/>
            <person name="Cheng J.-F."/>
            <person name="Goodwin L."/>
            <person name="Pitluck S."/>
            <person name="Chertkov O."/>
            <person name="Misra M."/>
            <person name="Detter J.C."/>
            <person name="Han C."/>
            <person name="Tapia R."/>
            <person name="Land M."/>
            <person name="Hauser L."/>
            <person name="Kyrpides N."/>
            <person name="Ivanova N."/>
            <person name="Ovchinnikova G."/>
            <person name="Pedersen K."/>
            <person name="Jagevall S."/>
            <person name="Hazen T."/>
            <person name="Woyke T."/>
        </authorList>
    </citation>
    <scope>NUCLEOTIDE SEQUENCE [LARGE SCALE GENOMIC DNA]</scope>
    <source>
        <strain evidence="3">ATCC 700646 / DSM 10631 / Aspo-2</strain>
    </source>
</reference>
<dbReference type="OrthoDB" id="5459388at2"/>
<proteinExistence type="predicted"/>
<dbReference type="STRING" id="643562.Daes_1307"/>
<dbReference type="Proteomes" id="UP000002191">
    <property type="component" value="Chromosome"/>
</dbReference>
<protein>
    <submittedName>
        <fullName evidence="2">Uncharacterized protein</fullName>
    </submittedName>
</protein>